<dbReference type="NCBIfam" id="NF004196">
    <property type="entry name" value="PRK05650.1"/>
    <property type="match status" value="1"/>
</dbReference>
<dbReference type="PRINTS" id="PR00080">
    <property type="entry name" value="SDRFAMILY"/>
</dbReference>
<dbReference type="PROSITE" id="PS00061">
    <property type="entry name" value="ADH_SHORT"/>
    <property type="match status" value="1"/>
</dbReference>
<proteinExistence type="inferred from homology"/>
<name>A0A4Q7KCP1_9PSEU</name>
<comment type="similarity">
    <text evidence="1 3">Belongs to the short-chain dehydrogenases/reductases (SDR) family.</text>
</comment>
<dbReference type="GO" id="GO:0016020">
    <property type="term" value="C:membrane"/>
    <property type="evidence" value="ECO:0007669"/>
    <property type="project" value="TreeGrafter"/>
</dbReference>
<dbReference type="EMBL" id="SGWQ01000017">
    <property type="protein sequence ID" value="RZS30405.1"/>
    <property type="molecule type" value="Genomic_DNA"/>
</dbReference>
<organism evidence="4 5">
    <name type="scientific">Herbihabitans rhizosphaerae</name>
    <dbReference type="NCBI Taxonomy" id="1872711"/>
    <lineage>
        <taxon>Bacteria</taxon>
        <taxon>Bacillati</taxon>
        <taxon>Actinomycetota</taxon>
        <taxon>Actinomycetes</taxon>
        <taxon>Pseudonocardiales</taxon>
        <taxon>Pseudonocardiaceae</taxon>
        <taxon>Herbihabitans</taxon>
    </lineage>
</organism>
<dbReference type="PRINTS" id="PR00081">
    <property type="entry name" value="GDHRDH"/>
</dbReference>
<dbReference type="PANTHER" id="PTHR44196">
    <property type="entry name" value="DEHYDROGENASE/REDUCTASE SDR FAMILY MEMBER 7B"/>
    <property type="match status" value="1"/>
</dbReference>
<reference evidence="4 5" key="1">
    <citation type="submission" date="2019-02" db="EMBL/GenBank/DDBJ databases">
        <title>Genomic Encyclopedia of Type Strains, Phase IV (KMG-IV): sequencing the most valuable type-strain genomes for metagenomic binning, comparative biology and taxonomic classification.</title>
        <authorList>
            <person name="Goeker M."/>
        </authorList>
    </citation>
    <scope>NUCLEOTIDE SEQUENCE [LARGE SCALE GENOMIC DNA]</scope>
    <source>
        <strain evidence="4 5">DSM 101727</strain>
    </source>
</reference>
<sequence>MRVLVTGGASGLGAAIAHRYAKDGARVLVSDVDGEAGEKTVAALGDSAAFVKLDVTSDADWTAAREWCEREWDGLDVLVNNAGVAGGGRFERISMADWEWIMAINLTGVVRGCREFVPLFKRQGSGHLVNVASLAAIMNLPAMASYNVSKAAVLSLSETLRTELSPYGIGTTVVCPGFVRTNLGARMRSADPAAERMMERLMESSSVTPDDVAEQVFQAVHSGQFMVLTHKEGRKAARLKRLMPRLVDAQREKYWQRLRAKIERDG</sequence>
<evidence type="ECO:0000256" key="1">
    <source>
        <dbReference type="ARBA" id="ARBA00006484"/>
    </source>
</evidence>
<evidence type="ECO:0000256" key="3">
    <source>
        <dbReference type="RuleBase" id="RU000363"/>
    </source>
</evidence>
<dbReference type="PANTHER" id="PTHR44196:SF1">
    <property type="entry name" value="DEHYDROGENASE_REDUCTASE SDR FAMILY MEMBER 7B"/>
    <property type="match status" value="1"/>
</dbReference>
<dbReference type="FunFam" id="3.40.50.720:FF:000084">
    <property type="entry name" value="Short-chain dehydrogenase reductase"/>
    <property type="match status" value="1"/>
</dbReference>
<protein>
    <submittedName>
        <fullName evidence="4">NADP-dependent 3-hydroxy acid dehydrogenase YdfG</fullName>
    </submittedName>
</protein>
<dbReference type="Gene3D" id="3.40.50.720">
    <property type="entry name" value="NAD(P)-binding Rossmann-like Domain"/>
    <property type="match status" value="1"/>
</dbReference>
<dbReference type="InterPro" id="IPR036291">
    <property type="entry name" value="NAD(P)-bd_dom_sf"/>
</dbReference>
<evidence type="ECO:0000256" key="2">
    <source>
        <dbReference type="ARBA" id="ARBA00023002"/>
    </source>
</evidence>
<dbReference type="RefSeq" id="WP_207222884.1">
    <property type="nucleotide sequence ID" value="NZ_SGWQ01000017.1"/>
</dbReference>
<keyword evidence="5" id="KW-1185">Reference proteome</keyword>
<comment type="caution">
    <text evidence="4">The sequence shown here is derived from an EMBL/GenBank/DDBJ whole genome shotgun (WGS) entry which is preliminary data.</text>
</comment>
<dbReference type="GO" id="GO:0016491">
    <property type="term" value="F:oxidoreductase activity"/>
    <property type="evidence" value="ECO:0007669"/>
    <property type="project" value="UniProtKB-KW"/>
</dbReference>
<dbReference type="AlphaFoldDB" id="A0A4Q7KCP1"/>
<gene>
    <name evidence="4" type="ORF">EV193_117103</name>
</gene>
<evidence type="ECO:0000313" key="5">
    <source>
        <dbReference type="Proteomes" id="UP000294257"/>
    </source>
</evidence>
<keyword evidence="2" id="KW-0560">Oxidoreductase</keyword>
<dbReference type="InterPro" id="IPR020904">
    <property type="entry name" value="Sc_DH/Rdtase_CS"/>
</dbReference>
<dbReference type="CDD" id="cd05233">
    <property type="entry name" value="SDR_c"/>
    <property type="match status" value="1"/>
</dbReference>
<accession>A0A4Q7KCP1</accession>
<dbReference type="Proteomes" id="UP000294257">
    <property type="component" value="Unassembled WGS sequence"/>
</dbReference>
<evidence type="ECO:0000313" key="4">
    <source>
        <dbReference type="EMBL" id="RZS30405.1"/>
    </source>
</evidence>
<dbReference type="Pfam" id="PF00106">
    <property type="entry name" value="adh_short"/>
    <property type="match status" value="1"/>
</dbReference>
<dbReference type="InterPro" id="IPR002347">
    <property type="entry name" value="SDR_fam"/>
</dbReference>
<dbReference type="SUPFAM" id="SSF51735">
    <property type="entry name" value="NAD(P)-binding Rossmann-fold domains"/>
    <property type="match status" value="1"/>
</dbReference>